<reference evidence="1 2" key="1">
    <citation type="submission" date="2018-11" db="EMBL/GenBank/DDBJ databases">
        <authorList>
            <consortium name="Pathogen Informatics"/>
        </authorList>
    </citation>
    <scope>NUCLEOTIDE SEQUENCE [LARGE SCALE GENOMIC DNA]</scope>
    <source>
        <strain evidence="1 2">MHpl1</strain>
    </source>
</reference>
<keyword evidence="2" id="KW-1185">Reference proteome</keyword>
<dbReference type="AlphaFoldDB" id="A0A3P7UI37"/>
<dbReference type="OrthoDB" id="5920525at2759"/>
<protein>
    <submittedName>
        <fullName evidence="1">Uncharacterized protein</fullName>
    </submittedName>
</protein>
<dbReference type="Proteomes" id="UP000268014">
    <property type="component" value="Unassembled WGS sequence"/>
</dbReference>
<accession>A0A3P7UI37</accession>
<evidence type="ECO:0000313" key="1">
    <source>
        <dbReference type="EMBL" id="VDO31329.1"/>
    </source>
</evidence>
<dbReference type="InterPro" id="IPR008042">
    <property type="entry name" value="Retrotrans_Pao"/>
</dbReference>
<dbReference type="Pfam" id="PF05380">
    <property type="entry name" value="Peptidase_A17"/>
    <property type="match status" value="1"/>
</dbReference>
<gene>
    <name evidence="1" type="ORF">HPLM_LOCUS7237</name>
</gene>
<evidence type="ECO:0000313" key="2">
    <source>
        <dbReference type="Proteomes" id="UP000268014"/>
    </source>
</evidence>
<name>A0A3P7UI37_HAEPC</name>
<organism evidence="1 2">
    <name type="scientific">Haemonchus placei</name>
    <name type="common">Barber's pole worm</name>
    <dbReference type="NCBI Taxonomy" id="6290"/>
    <lineage>
        <taxon>Eukaryota</taxon>
        <taxon>Metazoa</taxon>
        <taxon>Ecdysozoa</taxon>
        <taxon>Nematoda</taxon>
        <taxon>Chromadorea</taxon>
        <taxon>Rhabditida</taxon>
        <taxon>Rhabditina</taxon>
        <taxon>Rhabditomorpha</taxon>
        <taxon>Strongyloidea</taxon>
        <taxon>Trichostrongylidae</taxon>
        <taxon>Haemonchus</taxon>
    </lineage>
</organism>
<sequence>MSATIHFHFGNHVKDKTLAAGIVSNLYKDNLIVSAITTTEGLHKYKCLKSIFNDLKMNPRAFLSNNLNIIKAISAPDRSSKTSPEVLGQISVVRKVQIQREETISESTTAQQIASVYDLFVLFIPLFVKTKHFQHPLWKHHYDWEEPLSEKHKQQ</sequence>
<dbReference type="EMBL" id="UZAF01016624">
    <property type="protein sequence ID" value="VDO31329.1"/>
    <property type="molecule type" value="Genomic_DNA"/>
</dbReference>
<proteinExistence type="predicted"/>